<accession>A0ABD2AAF1</accession>
<organism evidence="1 2">
    <name type="scientific">Vespula squamosa</name>
    <name type="common">Southern yellow jacket</name>
    <name type="synonym">Wasp</name>
    <dbReference type="NCBI Taxonomy" id="30214"/>
    <lineage>
        <taxon>Eukaryota</taxon>
        <taxon>Metazoa</taxon>
        <taxon>Ecdysozoa</taxon>
        <taxon>Arthropoda</taxon>
        <taxon>Hexapoda</taxon>
        <taxon>Insecta</taxon>
        <taxon>Pterygota</taxon>
        <taxon>Neoptera</taxon>
        <taxon>Endopterygota</taxon>
        <taxon>Hymenoptera</taxon>
        <taxon>Apocrita</taxon>
        <taxon>Aculeata</taxon>
        <taxon>Vespoidea</taxon>
        <taxon>Vespidae</taxon>
        <taxon>Vespinae</taxon>
        <taxon>Vespula</taxon>
    </lineage>
</organism>
<keyword evidence="2" id="KW-1185">Reference proteome</keyword>
<proteinExistence type="predicted"/>
<dbReference type="AlphaFoldDB" id="A0ABD2AAF1"/>
<comment type="caution">
    <text evidence="1">The sequence shown here is derived from an EMBL/GenBank/DDBJ whole genome shotgun (WGS) entry which is preliminary data.</text>
</comment>
<evidence type="ECO:0000313" key="1">
    <source>
        <dbReference type="EMBL" id="KAL2717584.1"/>
    </source>
</evidence>
<name>A0ABD2AAF1_VESSQ</name>
<evidence type="ECO:0000313" key="2">
    <source>
        <dbReference type="Proteomes" id="UP001607302"/>
    </source>
</evidence>
<gene>
    <name evidence="1" type="ORF">V1478_013284</name>
</gene>
<sequence length="156" mass="17554">MSEADGVDGEAYRKRGLTYLQLAEKPETPDAERHLGTRICRNTGIAASALNEVHHLEDDIYIMLHSGEDTAGGTINIVTSHLGRQYTFTWEGFLSQPKTSSDRLIPPIFEHTHATRRKCQDFLSGNDSSPFEKYQTEKDPVTKYTDQCADCFLESL</sequence>
<reference evidence="1 2" key="1">
    <citation type="journal article" date="2024" name="Ann. Entomol. Soc. Am.">
        <title>Genomic analyses of the southern and eastern yellowjacket wasps (Hymenoptera: Vespidae) reveal evolutionary signatures of social life.</title>
        <authorList>
            <person name="Catto M.A."/>
            <person name="Caine P.B."/>
            <person name="Orr S.E."/>
            <person name="Hunt B.G."/>
            <person name="Goodisman M.A.D."/>
        </authorList>
    </citation>
    <scope>NUCLEOTIDE SEQUENCE [LARGE SCALE GENOMIC DNA]</scope>
    <source>
        <strain evidence="1">233</strain>
        <tissue evidence="1">Head and thorax</tissue>
    </source>
</reference>
<dbReference type="EMBL" id="JAUDFV010000153">
    <property type="protein sequence ID" value="KAL2717584.1"/>
    <property type="molecule type" value="Genomic_DNA"/>
</dbReference>
<dbReference type="Proteomes" id="UP001607302">
    <property type="component" value="Unassembled WGS sequence"/>
</dbReference>
<protein>
    <submittedName>
        <fullName evidence="1">Uncharacterized protein</fullName>
    </submittedName>
</protein>